<dbReference type="EMBL" id="BTSY01000006">
    <property type="protein sequence ID" value="GMT33794.1"/>
    <property type="molecule type" value="Genomic_DNA"/>
</dbReference>
<sequence>TGNIDEPRAEAMKTYKETNSQDLPQSPATTGVQQHLQSVHKKPLTINEKLDLASTVFVDAEELDVLQWLRDAKGPTKIVFCMWTRKSAYVLDEIGIHHTMMKVVAPNGQSCCYHVALVGSRT</sequence>
<keyword evidence="3" id="KW-1185">Reference proteome</keyword>
<feature type="non-terminal residue" evidence="2">
    <location>
        <position position="1"/>
    </location>
</feature>
<accession>A0AAV5WSX4</accession>
<evidence type="ECO:0000256" key="1">
    <source>
        <dbReference type="SAM" id="MobiDB-lite"/>
    </source>
</evidence>
<protein>
    <submittedName>
        <fullName evidence="2">Uncharacterized protein</fullName>
    </submittedName>
</protein>
<dbReference type="Proteomes" id="UP001432322">
    <property type="component" value="Unassembled WGS sequence"/>
</dbReference>
<comment type="caution">
    <text evidence="2">The sequence shown here is derived from an EMBL/GenBank/DDBJ whole genome shotgun (WGS) entry which is preliminary data.</text>
</comment>
<feature type="non-terminal residue" evidence="2">
    <location>
        <position position="122"/>
    </location>
</feature>
<dbReference type="AlphaFoldDB" id="A0AAV5WSX4"/>
<gene>
    <name evidence="2" type="ORF">PFISCL1PPCAC_25091</name>
</gene>
<evidence type="ECO:0000313" key="3">
    <source>
        <dbReference type="Proteomes" id="UP001432322"/>
    </source>
</evidence>
<organism evidence="2 3">
    <name type="scientific">Pristionchus fissidentatus</name>
    <dbReference type="NCBI Taxonomy" id="1538716"/>
    <lineage>
        <taxon>Eukaryota</taxon>
        <taxon>Metazoa</taxon>
        <taxon>Ecdysozoa</taxon>
        <taxon>Nematoda</taxon>
        <taxon>Chromadorea</taxon>
        <taxon>Rhabditida</taxon>
        <taxon>Rhabditina</taxon>
        <taxon>Diplogasteromorpha</taxon>
        <taxon>Diplogasteroidea</taxon>
        <taxon>Neodiplogasteridae</taxon>
        <taxon>Pristionchus</taxon>
    </lineage>
</organism>
<feature type="compositionally biased region" description="Polar residues" evidence="1">
    <location>
        <begin position="17"/>
        <end position="33"/>
    </location>
</feature>
<feature type="region of interest" description="Disordered" evidence="1">
    <location>
        <begin position="1"/>
        <end position="33"/>
    </location>
</feature>
<evidence type="ECO:0000313" key="2">
    <source>
        <dbReference type="EMBL" id="GMT33794.1"/>
    </source>
</evidence>
<proteinExistence type="predicted"/>
<feature type="compositionally biased region" description="Basic and acidic residues" evidence="1">
    <location>
        <begin position="1"/>
        <end position="16"/>
    </location>
</feature>
<reference evidence="2" key="1">
    <citation type="submission" date="2023-10" db="EMBL/GenBank/DDBJ databases">
        <title>Genome assembly of Pristionchus species.</title>
        <authorList>
            <person name="Yoshida K."/>
            <person name="Sommer R.J."/>
        </authorList>
    </citation>
    <scope>NUCLEOTIDE SEQUENCE</scope>
    <source>
        <strain evidence="2">RS5133</strain>
    </source>
</reference>
<name>A0AAV5WSX4_9BILA</name>